<evidence type="ECO:0000313" key="4">
    <source>
        <dbReference type="Proteomes" id="UP000296822"/>
    </source>
</evidence>
<feature type="transmembrane region" description="Helical" evidence="1">
    <location>
        <begin position="33"/>
        <end position="53"/>
    </location>
</feature>
<sequence length="173" mass="17633">MSVLAQSTLTALFVAQAGPSVDIGIGTADNLAGGAVGAFLTTLIVGAIMIAVVPEYTERMMGDVLDEPIGSFVYGLIALVAVLILAFVFFITIIGILVALPLLLVVYLLWAIGSVIAYLAIAERLIGRGDSWLKPLLVAAGLNGVLTLTGIGGLIAFCIGAAGFGTVLRSGLS</sequence>
<keyword evidence="1" id="KW-0812">Transmembrane</keyword>
<proteinExistence type="predicted"/>
<keyword evidence="1" id="KW-1133">Transmembrane helix</keyword>
<feature type="transmembrane region" description="Helical" evidence="1">
    <location>
        <begin position="73"/>
        <end position="98"/>
    </location>
</feature>
<dbReference type="RefSeq" id="WP_006064434.1">
    <property type="nucleotide sequence ID" value="NZ_CP031305.1"/>
</dbReference>
<dbReference type="InterPro" id="IPR058486">
    <property type="entry name" value="DUF8173"/>
</dbReference>
<feature type="domain" description="DUF8173" evidence="2">
    <location>
        <begin position="4"/>
        <end position="168"/>
    </location>
</feature>
<dbReference type="GeneID" id="39852097"/>
<feature type="transmembrane region" description="Helical" evidence="1">
    <location>
        <begin position="138"/>
        <end position="164"/>
    </location>
</feature>
<name>A0A4D6HN48_9EURY</name>
<dbReference type="KEGG" id="nbg:DV706_12580"/>
<organism evidence="3 4">
    <name type="scientific">Natronorubrum bangense</name>
    <dbReference type="NCBI Taxonomy" id="61858"/>
    <lineage>
        <taxon>Archaea</taxon>
        <taxon>Methanobacteriati</taxon>
        <taxon>Methanobacteriota</taxon>
        <taxon>Stenosarchaea group</taxon>
        <taxon>Halobacteria</taxon>
        <taxon>Halobacteriales</taxon>
        <taxon>Natrialbaceae</taxon>
        <taxon>Natronorubrum</taxon>
    </lineage>
</organism>
<evidence type="ECO:0000313" key="3">
    <source>
        <dbReference type="EMBL" id="QCC55230.1"/>
    </source>
</evidence>
<accession>A0A4D6HN48</accession>
<gene>
    <name evidence="3" type="ORF">DV706_12580</name>
</gene>
<evidence type="ECO:0000259" key="2">
    <source>
        <dbReference type="Pfam" id="PF26514"/>
    </source>
</evidence>
<reference evidence="3 4" key="1">
    <citation type="journal article" date="2019" name="Nat. Commun.">
        <title>A new type of DNA phosphorothioation-based antiviral system in archaea.</title>
        <authorList>
            <person name="Xiong L."/>
            <person name="Liu S."/>
            <person name="Chen S."/>
            <person name="Xiao Y."/>
            <person name="Zhu B."/>
            <person name="Gao Y."/>
            <person name="Zhang Y."/>
            <person name="Chen B."/>
            <person name="Luo J."/>
            <person name="Deng Z."/>
            <person name="Chen X."/>
            <person name="Wang L."/>
            <person name="Chen S."/>
        </authorList>
    </citation>
    <scope>NUCLEOTIDE SEQUENCE [LARGE SCALE GENOMIC DNA]</scope>
    <source>
        <strain evidence="3 4">JCM 10635</strain>
    </source>
</reference>
<evidence type="ECO:0000256" key="1">
    <source>
        <dbReference type="SAM" id="Phobius"/>
    </source>
</evidence>
<feature type="transmembrane region" description="Helical" evidence="1">
    <location>
        <begin position="104"/>
        <end position="126"/>
    </location>
</feature>
<dbReference type="Proteomes" id="UP000296822">
    <property type="component" value="Chromosome"/>
</dbReference>
<dbReference type="AlphaFoldDB" id="A0A4D6HN48"/>
<keyword evidence="1" id="KW-0472">Membrane</keyword>
<protein>
    <recommendedName>
        <fullName evidence="2">DUF8173 domain-containing protein</fullName>
    </recommendedName>
</protein>
<dbReference type="EMBL" id="CP031305">
    <property type="protein sequence ID" value="QCC55230.1"/>
    <property type="molecule type" value="Genomic_DNA"/>
</dbReference>
<dbReference type="Pfam" id="PF26514">
    <property type="entry name" value="DUF8173"/>
    <property type="match status" value="1"/>
</dbReference>